<name>A0A2P2NTT2_RHIMU</name>
<reference evidence="1" key="1">
    <citation type="submission" date="2018-02" db="EMBL/GenBank/DDBJ databases">
        <title>Rhizophora mucronata_Transcriptome.</title>
        <authorList>
            <person name="Meera S.P."/>
            <person name="Sreeshan A."/>
            <person name="Augustine A."/>
        </authorList>
    </citation>
    <scope>NUCLEOTIDE SEQUENCE</scope>
    <source>
        <tissue evidence="1">Leaf</tissue>
    </source>
</reference>
<evidence type="ECO:0000313" key="1">
    <source>
        <dbReference type="EMBL" id="MBX45906.1"/>
    </source>
</evidence>
<dbReference type="EMBL" id="GGEC01065422">
    <property type="protein sequence ID" value="MBX45906.1"/>
    <property type="molecule type" value="Transcribed_RNA"/>
</dbReference>
<organism evidence="1">
    <name type="scientific">Rhizophora mucronata</name>
    <name type="common">Asiatic mangrove</name>
    <dbReference type="NCBI Taxonomy" id="61149"/>
    <lineage>
        <taxon>Eukaryota</taxon>
        <taxon>Viridiplantae</taxon>
        <taxon>Streptophyta</taxon>
        <taxon>Embryophyta</taxon>
        <taxon>Tracheophyta</taxon>
        <taxon>Spermatophyta</taxon>
        <taxon>Magnoliopsida</taxon>
        <taxon>eudicotyledons</taxon>
        <taxon>Gunneridae</taxon>
        <taxon>Pentapetalae</taxon>
        <taxon>rosids</taxon>
        <taxon>fabids</taxon>
        <taxon>Malpighiales</taxon>
        <taxon>Rhizophoraceae</taxon>
        <taxon>Rhizophora</taxon>
    </lineage>
</organism>
<protein>
    <submittedName>
        <fullName evidence="1">Uncharacterized protein</fullName>
    </submittedName>
</protein>
<sequence>MIMSLFLQTKEFSKPNPST</sequence>
<proteinExistence type="predicted"/>
<accession>A0A2P2NTT2</accession>
<dbReference type="AlphaFoldDB" id="A0A2P2NTT2"/>